<comment type="caution">
    <text evidence="1">The sequence shown here is derived from an EMBL/GenBank/DDBJ whole genome shotgun (WGS) entry which is preliminary data.</text>
</comment>
<gene>
    <name evidence="1" type="ORF">FVE85_9653</name>
</gene>
<sequence length="304" mass="35083">MCSEGGSDSDAGLKRALYGTWNRDLVGSFLPRVRAYSMPAVRGFFRLTESDEKLISYEDRDVARQMWRVRFRDILDKISGYDIARLQAPNRSTEGYPQYHGRKLNEKPFGDNSVINMSDIEYKRLVYAYEFWELARECAGLSVTLFEHTLYAEKGPLRAPEMDERMWLAWCQLQHQWTACKLFKRDTDAIVLPNGQRKYRWDDPPAFEFDAYAAPTCLQKYGGVDHVVKCKFVKQRRVPVHRLEGGEYAWYHQEVSVATSSHGHPQAPVPRRMRPSLRTQAIADNVDEPVDCVQAAVSSTTQEE</sequence>
<evidence type="ECO:0000313" key="1">
    <source>
        <dbReference type="EMBL" id="KAA8491606.1"/>
    </source>
</evidence>
<evidence type="ECO:0000313" key="2">
    <source>
        <dbReference type="Proteomes" id="UP000324585"/>
    </source>
</evidence>
<reference evidence="2" key="1">
    <citation type="journal article" date="2019" name="Nat. Commun.">
        <title>Expansion of phycobilisome linker gene families in mesophilic red algae.</title>
        <authorList>
            <person name="Lee J."/>
            <person name="Kim D."/>
            <person name="Bhattacharya D."/>
            <person name="Yoon H.S."/>
        </authorList>
    </citation>
    <scope>NUCLEOTIDE SEQUENCE [LARGE SCALE GENOMIC DNA]</scope>
    <source>
        <strain evidence="2">CCMP 1328</strain>
    </source>
</reference>
<keyword evidence="2" id="KW-1185">Reference proteome</keyword>
<protein>
    <submittedName>
        <fullName evidence="1">Uncharacterized protein</fullName>
    </submittedName>
</protein>
<dbReference type="EMBL" id="VRMN01000012">
    <property type="protein sequence ID" value="KAA8491606.1"/>
    <property type="molecule type" value="Genomic_DNA"/>
</dbReference>
<accession>A0A5J4YJL6</accession>
<dbReference type="Proteomes" id="UP000324585">
    <property type="component" value="Unassembled WGS sequence"/>
</dbReference>
<organism evidence="1 2">
    <name type="scientific">Porphyridium purpureum</name>
    <name type="common">Red alga</name>
    <name type="synonym">Porphyridium cruentum</name>
    <dbReference type="NCBI Taxonomy" id="35688"/>
    <lineage>
        <taxon>Eukaryota</taxon>
        <taxon>Rhodophyta</taxon>
        <taxon>Bangiophyceae</taxon>
        <taxon>Porphyridiales</taxon>
        <taxon>Porphyridiaceae</taxon>
        <taxon>Porphyridium</taxon>
    </lineage>
</organism>
<dbReference type="AlphaFoldDB" id="A0A5J4YJL6"/>
<name>A0A5J4YJL6_PORPP</name>
<proteinExistence type="predicted"/>